<dbReference type="Gene3D" id="1.10.630.10">
    <property type="entry name" value="Cytochrome P450"/>
    <property type="match status" value="1"/>
</dbReference>
<name>A0A4X2MBM2_VOMUR</name>
<dbReference type="PRINTS" id="PR00385">
    <property type="entry name" value="P450"/>
</dbReference>
<dbReference type="GO" id="GO:0006805">
    <property type="term" value="P:xenobiotic metabolic process"/>
    <property type="evidence" value="ECO:0007669"/>
    <property type="project" value="TreeGrafter"/>
</dbReference>
<dbReference type="GO" id="GO:0020037">
    <property type="term" value="F:heme binding"/>
    <property type="evidence" value="ECO:0007669"/>
    <property type="project" value="InterPro"/>
</dbReference>
<evidence type="ECO:0000256" key="7">
    <source>
        <dbReference type="ARBA" id="ARBA00022824"/>
    </source>
</evidence>
<dbReference type="InterPro" id="IPR001128">
    <property type="entry name" value="Cyt_P450"/>
</dbReference>
<keyword evidence="5 13" id="KW-0349">Heme</keyword>
<dbReference type="PANTHER" id="PTHR24300:SF424">
    <property type="entry name" value="CYTOCHROME P450"/>
    <property type="match status" value="1"/>
</dbReference>
<reference evidence="15" key="3">
    <citation type="submission" date="2025-09" db="UniProtKB">
        <authorList>
            <consortium name="Ensembl"/>
        </authorList>
    </citation>
    <scope>IDENTIFICATION</scope>
</reference>
<keyword evidence="9 14" id="KW-0560">Oxidoreductase</keyword>
<evidence type="ECO:0000256" key="6">
    <source>
        <dbReference type="ARBA" id="ARBA00022723"/>
    </source>
</evidence>
<dbReference type="GO" id="GO:0008392">
    <property type="term" value="F:arachidonate epoxygenase activity"/>
    <property type="evidence" value="ECO:0007669"/>
    <property type="project" value="TreeGrafter"/>
</dbReference>
<keyword evidence="12" id="KW-0472">Membrane</keyword>
<dbReference type="FunFam" id="1.10.630.10:FF:000238">
    <property type="entry name" value="Cytochrome P450 2A6"/>
    <property type="match status" value="1"/>
</dbReference>
<sequence>RPLPQIESISETYLSPPHQLSIKYGPVYTFHLGSRSCVVIAGYQALKETLIDRAEKFGGHGEFPAVQMWSHGDGTVYGKGERWKQLRRFPISTLKNAGMGKRSLEERMREEARHLCEEFQNTGGESAPFDPTFFLSCAGSNIISSLVFGDHFAYDDPKFLELMALINGNWRIMSSFWGQLLFIFPKITGLLPGPHRQIFRNSLKLEAFVNNREAKNRNFLDPANPRDYIDCLLIKMEQEKNNPQSHFNAQTLSKIAVNLFFPGTGTVSSTLRYGLLMLLKHPDVEARLHEEIDEVIGPSWLPSMEDRAKMPYMDAVIHEIQRFADIVPMSVPHTVTRPTTFHGYHLPKDLNIIPLLRTAHFDHTQFKDPEKFNPEHFLDEQGRFNKNEAFLIFSAGKRLCLGEGLALTELFIFLTSLLQRFSLSIDGPRDALDLLPESQGLGSLPRPYKLCLLPH</sequence>
<dbReference type="OMA" id="PMYTFYL"/>
<evidence type="ECO:0000313" key="15">
    <source>
        <dbReference type="Ensembl" id="ENSVURP00010031227.1"/>
    </source>
</evidence>
<evidence type="ECO:0000256" key="1">
    <source>
        <dbReference type="ARBA" id="ARBA00001971"/>
    </source>
</evidence>
<dbReference type="GO" id="GO:0019373">
    <property type="term" value="P:epoxygenase P450 pathway"/>
    <property type="evidence" value="ECO:0007669"/>
    <property type="project" value="TreeGrafter"/>
</dbReference>
<dbReference type="AlphaFoldDB" id="A0A4X2MBM2"/>
<evidence type="ECO:0000256" key="13">
    <source>
        <dbReference type="PIRSR" id="PIRSR602401-1"/>
    </source>
</evidence>
<feature type="binding site" description="axial binding residue" evidence="13">
    <location>
        <position position="400"/>
    </location>
    <ligand>
        <name>heme</name>
        <dbReference type="ChEBI" id="CHEBI:30413"/>
    </ligand>
    <ligandPart>
        <name>Fe</name>
        <dbReference type="ChEBI" id="CHEBI:18248"/>
    </ligandPart>
</feature>
<organism evidence="15 16">
    <name type="scientific">Vombatus ursinus</name>
    <name type="common">Common wombat</name>
    <dbReference type="NCBI Taxonomy" id="29139"/>
    <lineage>
        <taxon>Eukaryota</taxon>
        <taxon>Metazoa</taxon>
        <taxon>Chordata</taxon>
        <taxon>Craniata</taxon>
        <taxon>Vertebrata</taxon>
        <taxon>Euteleostomi</taxon>
        <taxon>Mammalia</taxon>
        <taxon>Metatheria</taxon>
        <taxon>Diprotodontia</taxon>
        <taxon>Vombatidae</taxon>
        <taxon>Vombatus</taxon>
    </lineage>
</organism>
<dbReference type="Pfam" id="PF00067">
    <property type="entry name" value="p450"/>
    <property type="match status" value="1"/>
</dbReference>
<keyword evidence="6 13" id="KW-0479">Metal-binding</keyword>
<evidence type="ECO:0000256" key="10">
    <source>
        <dbReference type="ARBA" id="ARBA00023004"/>
    </source>
</evidence>
<dbReference type="InterPro" id="IPR036396">
    <property type="entry name" value="Cyt_P450_sf"/>
</dbReference>
<dbReference type="GO" id="GO:0005506">
    <property type="term" value="F:iron ion binding"/>
    <property type="evidence" value="ECO:0007669"/>
    <property type="project" value="InterPro"/>
</dbReference>
<comment type="subcellular location">
    <subcellularLocation>
        <location evidence="3">Endoplasmic reticulum membrane</location>
        <topology evidence="3">Peripheral membrane protein</topology>
    </subcellularLocation>
    <subcellularLocation>
        <location evidence="2">Microsome membrane</location>
        <topology evidence="2">Peripheral membrane protein</topology>
    </subcellularLocation>
</comment>
<protein>
    <recommendedName>
        <fullName evidence="17">Cytochrome P450 family 2 subfamily B member 6</fullName>
    </recommendedName>
</protein>
<dbReference type="PRINTS" id="PR00463">
    <property type="entry name" value="EP450I"/>
</dbReference>
<proteinExistence type="inferred from homology"/>
<dbReference type="PROSITE" id="PS00086">
    <property type="entry name" value="CYTOCHROME_P450"/>
    <property type="match status" value="1"/>
</dbReference>
<evidence type="ECO:0000256" key="8">
    <source>
        <dbReference type="ARBA" id="ARBA00022848"/>
    </source>
</evidence>
<keyword evidence="11 14" id="KW-0503">Monooxygenase</keyword>
<accession>A0A4X2MBM2</accession>
<evidence type="ECO:0008006" key="17">
    <source>
        <dbReference type="Google" id="ProtNLM"/>
    </source>
</evidence>
<keyword evidence="7" id="KW-0256">Endoplasmic reticulum</keyword>
<gene>
    <name evidence="15" type="primary">LOC114038133</name>
</gene>
<evidence type="ECO:0000256" key="3">
    <source>
        <dbReference type="ARBA" id="ARBA00004406"/>
    </source>
</evidence>
<dbReference type="InterPro" id="IPR050182">
    <property type="entry name" value="Cytochrome_P450_fam2"/>
</dbReference>
<evidence type="ECO:0000313" key="16">
    <source>
        <dbReference type="Proteomes" id="UP000314987"/>
    </source>
</evidence>
<evidence type="ECO:0000256" key="5">
    <source>
        <dbReference type="ARBA" id="ARBA00022617"/>
    </source>
</evidence>
<comment type="similarity">
    <text evidence="4 14">Belongs to the cytochrome P450 family.</text>
</comment>
<keyword evidence="16" id="KW-1185">Reference proteome</keyword>
<dbReference type="GO" id="GO:0016712">
    <property type="term" value="F:oxidoreductase activity, acting on paired donors, with incorporation or reduction of molecular oxygen, reduced flavin or flavoprotein as one donor, and incorporation of one atom of oxygen"/>
    <property type="evidence" value="ECO:0007669"/>
    <property type="project" value="TreeGrafter"/>
</dbReference>
<reference evidence="15" key="2">
    <citation type="submission" date="2025-08" db="UniProtKB">
        <authorList>
            <consortium name="Ensembl"/>
        </authorList>
    </citation>
    <scope>IDENTIFICATION</scope>
</reference>
<evidence type="ECO:0000256" key="14">
    <source>
        <dbReference type="RuleBase" id="RU000461"/>
    </source>
</evidence>
<dbReference type="SUPFAM" id="SSF48264">
    <property type="entry name" value="Cytochrome P450"/>
    <property type="match status" value="1"/>
</dbReference>
<reference evidence="16" key="1">
    <citation type="submission" date="2018-12" db="EMBL/GenBank/DDBJ databases">
        <authorList>
            <person name="Yazar S."/>
        </authorList>
    </citation>
    <scope>NUCLEOTIDE SEQUENCE [LARGE SCALE GENOMIC DNA]</scope>
</reference>
<evidence type="ECO:0000256" key="12">
    <source>
        <dbReference type="ARBA" id="ARBA00023136"/>
    </source>
</evidence>
<dbReference type="CDD" id="cd11026">
    <property type="entry name" value="CYP2"/>
    <property type="match status" value="1"/>
</dbReference>
<comment type="cofactor">
    <cofactor evidence="1 13">
        <name>heme</name>
        <dbReference type="ChEBI" id="CHEBI:30413"/>
    </cofactor>
</comment>
<dbReference type="STRING" id="29139.ENSVURP00010031227"/>
<dbReference type="Proteomes" id="UP000314987">
    <property type="component" value="Unassembled WGS sequence"/>
</dbReference>
<evidence type="ECO:0000256" key="11">
    <source>
        <dbReference type="ARBA" id="ARBA00023033"/>
    </source>
</evidence>
<dbReference type="GeneTree" id="ENSGT00940000162064"/>
<dbReference type="Ensembl" id="ENSVURT00010035562.1">
    <property type="protein sequence ID" value="ENSVURP00010031227.1"/>
    <property type="gene ID" value="ENSVURG00010023880.1"/>
</dbReference>
<dbReference type="PANTHER" id="PTHR24300">
    <property type="entry name" value="CYTOCHROME P450 508A4-RELATED"/>
    <property type="match status" value="1"/>
</dbReference>
<dbReference type="GO" id="GO:0005789">
    <property type="term" value="C:endoplasmic reticulum membrane"/>
    <property type="evidence" value="ECO:0007669"/>
    <property type="project" value="UniProtKB-SubCell"/>
</dbReference>
<dbReference type="InterPro" id="IPR002401">
    <property type="entry name" value="Cyt_P450_E_grp-I"/>
</dbReference>
<evidence type="ECO:0000256" key="2">
    <source>
        <dbReference type="ARBA" id="ARBA00004174"/>
    </source>
</evidence>
<keyword evidence="10 13" id="KW-0408">Iron</keyword>
<keyword evidence="8" id="KW-0492">Microsome</keyword>
<evidence type="ECO:0000256" key="9">
    <source>
        <dbReference type="ARBA" id="ARBA00023002"/>
    </source>
</evidence>
<dbReference type="InterPro" id="IPR017972">
    <property type="entry name" value="Cyt_P450_CS"/>
</dbReference>
<evidence type="ECO:0000256" key="4">
    <source>
        <dbReference type="ARBA" id="ARBA00010617"/>
    </source>
</evidence>